<proteinExistence type="predicted"/>
<keyword evidence="1" id="KW-1133">Transmembrane helix</keyword>
<keyword evidence="3" id="KW-1185">Reference proteome</keyword>
<dbReference type="EMBL" id="CADEAL010001680">
    <property type="protein sequence ID" value="CAB1434638.1"/>
    <property type="molecule type" value="Genomic_DNA"/>
</dbReference>
<evidence type="ECO:0000313" key="3">
    <source>
        <dbReference type="Proteomes" id="UP001153269"/>
    </source>
</evidence>
<accession>A0A9N7UPM2</accession>
<protein>
    <submittedName>
        <fullName evidence="2">Uncharacterized protein</fullName>
    </submittedName>
</protein>
<keyword evidence="1" id="KW-0812">Transmembrane</keyword>
<feature type="transmembrane region" description="Helical" evidence="1">
    <location>
        <begin position="78"/>
        <end position="96"/>
    </location>
</feature>
<sequence>ALNTEGERVFSRRVQLNSDSLRGLVRLDMEERGVRSAHWILTPSSALLCLLPPPLPPPPFSHNTDPTRSRSRIGARCLHRKYVIIIIIFIIIFIIIRS</sequence>
<dbReference type="AlphaFoldDB" id="A0A9N7UPM2"/>
<dbReference type="Proteomes" id="UP001153269">
    <property type="component" value="Unassembled WGS sequence"/>
</dbReference>
<keyword evidence="1" id="KW-0472">Membrane</keyword>
<comment type="caution">
    <text evidence="2">The sequence shown here is derived from an EMBL/GenBank/DDBJ whole genome shotgun (WGS) entry which is preliminary data.</text>
</comment>
<feature type="non-terminal residue" evidence="2">
    <location>
        <position position="98"/>
    </location>
</feature>
<gene>
    <name evidence="2" type="ORF">PLEPLA_LOCUS22687</name>
</gene>
<evidence type="ECO:0000256" key="1">
    <source>
        <dbReference type="SAM" id="Phobius"/>
    </source>
</evidence>
<organism evidence="2 3">
    <name type="scientific">Pleuronectes platessa</name>
    <name type="common">European plaice</name>
    <dbReference type="NCBI Taxonomy" id="8262"/>
    <lineage>
        <taxon>Eukaryota</taxon>
        <taxon>Metazoa</taxon>
        <taxon>Chordata</taxon>
        <taxon>Craniata</taxon>
        <taxon>Vertebrata</taxon>
        <taxon>Euteleostomi</taxon>
        <taxon>Actinopterygii</taxon>
        <taxon>Neopterygii</taxon>
        <taxon>Teleostei</taxon>
        <taxon>Neoteleostei</taxon>
        <taxon>Acanthomorphata</taxon>
        <taxon>Carangaria</taxon>
        <taxon>Pleuronectiformes</taxon>
        <taxon>Pleuronectoidei</taxon>
        <taxon>Pleuronectidae</taxon>
        <taxon>Pleuronectes</taxon>
    </lineage>
</organism>
<reference evidence="2" key="1">
    <citation type="submission" date="2020-03" db="EMBL/GenBank/DDBJ databases">
        <authorList>
            <person name="Weist P."/>
        </authorList>
    </citation>
    <scope>NUCLEOTIDE SEQUENCE</scope>
</reference>
<name>A0A9N7UPM2_PLEPL</name>
<evidence type="ECO:0000313" key="2">
    <source>
        <dbReference type="EMBL" id="CAB1434638.1"/>
    </source>
</evidence>